<keyword evidence="4" id="KW-0808">Transferase</keyword>
<keyword evidence="5" id="KW-0276">Fatty acid metabolism</keyword>
<dbReference type="PANTHER" id="PTHR11712">
    <property type="entry name" value="POLYKETIDE SYNTHASE-RELATED"/>
    <property type="match status" value="1"/>
</dbReference>
<dbReference type="FunFam" id="3.40.47.10:FF:000009">
    <property type="entry name" value="3-oxoacyl-[acyl-carrier-protein] synthase 2"/>
    <property type="match status" value="1"/>
</dbReference>
<evidence type="ECO:0000256" key="9">
    <source>
        <dbReference type="PIRSR" id="PIRSR000447-1"/>
    </source>
</evidence>
<evidence type="ECO:0000256" key="7">
    <source>
        <dbReference type="ARBA" id="ARBA00023160"/>
    </source>
</evidence>
<dbReference type="Pfam" id="PF02801">
    <property type="entry name" value="Ketoacyl-synt_C"/>
    <property type="match status" value="1"/>
</dbReference>
<dbReference type="Gene3D" id="3.40.47.10">
    <property type="match status" value="1"/>
</dbReference>
<dbReference type="InterPro" id="IPR000794">
    <property type="entry name" value="Beta-ketoacyl_synthase"/>
</dbReference>
<keyword evidence="12" id="KW-1185">Reference proteome</keyword>
<dbReference type="SMART" id="SM00825">
    <property type="entry name" value="PKS_KS"/>
    <property type="match status" value="1"/>
</dbReference>
<evidence type="ECO:0000256" key="8">
    <source>
        <dbReference type="ARBA" id="ARBA00023315"/>
    </source>
</evidence>
<dbReference type="InterPro" id="IPR017568">
    <property type="entry name" value="3-oxoacyl-ACP_synth-2"/>
</dbReference>
<dbReference type="GO" id="GO:0006633">
    <property type="term" value="P:fatty acid biosynthetic process"/>
    <property type="evidence" value="ECO:0007669"/>
    <property type="project" value="UniProtKB-KW"/>
</dbReference>
<dbReference type="EC" id="2.3.1.41" evidence="2"/>
<comment type="caution">
    <text evidence="11">The sequence shown here is derived from an EMBL/GenBank/DDBJ whole genome shotgun (WGS) entry which is preliminary data.</text>
</comment>
<dbReference type="NCBIfam" id="TIGR03150">
    <property type="entry name" value="fabF"/>
    <property type="match status" value="1"/>
</dbReference>
<evidence type="ECO:0000256" key="6">
    <source>
        <dbReference type="ARBA" id="ARBA00023098"/>
    </source>
</evidence>
<dbReference type="NCBIfam" id="NF005589">
    <property type="entry name" value="PRK07314.1"/>
    <property type="match status" value="1"/>
</dbReference>
<evidence type="ECO:0000259" key="10">
    <source>
        <dbReference type="PROSITE" id="PS52004"/>
    </source>
</evidence>
<keyword evidence="7" id="KW-0275">Fatty acid biosynthesis</keyword>
<dbReference type="PANTHER" id="PTHR11712:SF336">
    <property type="entry name" value="3-OXOACYL-[ACYL-CARRIER-PROTEIN] SYNTHASE, MITOCHONDRIAL"/>
    <property type="match status" value="1"/>
</dbReference>
<keyword evidence="8" id="KW-0012">Acyltransferase</keyword>
<evidence type="ECO:0000313" key="11">
    <source>
        <dbReference type="EMBL" id="CAI8013305.1"/>
    </source>
</evidence>
<dbReference type="GO" id="GO:0004315">
    <property type="term" value="F:3-oxoacyl-[acyl-carrier-protein] synthase activity"/>
    <property type="evidence" value="ECO:0007669"/>
    <property type="project" value="UniProtKB-EC"/>
</dbReference>
<dbReference type="PROSITE" id="PS52004">
    <property type="entry name" value="KS3_2"/>
    <property type="match status" value="1"/>
</dbReference>
<evidence type="ECO:0000256" key="5">
    <source>
        <dbReference type="ARBA" id="ARBA00022832"/>
    </source>
</evidence>
<keyword evidence="6" id="KW-0443">Lipid metabolism</keyword>
<accession>A0AA35RKP0</accession>
<dbReference type="Proteomes" id="UP001174909">
    <property type="component" value="Unassembled WGS sequence"/>
</dbReference>
<dbReference type="InterPro" id="IPR014031">
    <property type="entry name" value="Ketoacyl_synth_C"/>
</dbReference>
<name>A0AA35RKP0_GEOBA</name>
<dbReference type="GO" id="GO:0005829">
    <property type="term" value="C:cytosol"/>
    <property type="evidence" value="ECO:0007669"/>
    <property type="project" value="TreeGrafter"/>
</dbReference>
<dbReference type="InterPro" id="IPR014030">
    <property type="entry name" value="Ketoacyl_synth_N"/>
</dbReference>
<feature type="active site" description="For beta-ketoacyl synthase activity" evidence="9">
    <location>
        <position position="161"/>
    </location>
</feature>
<feature type="domain" description="Ketosynthase family 3 (KS3)" evidence="10">
    <location>
        <begin position="1"/>
        <end position="408"/>
    </location>
</feature>
<dbReference type="SUPFAM" id="SSF53901">
    <property type="entry name" value="Thiolase-like"/>
    <property type="match status" value="2"/>
</dbReference>
<sequence>ERVVITGIGVVNAIGNTKEEYWDALASGKNGIGPLTYFDASEHRTQIAGEVKNFQAEQYMDRRAASRLPLFIQFALAAAIMAHKDSGLELDEVDPYRAGTQVGSGIGGIGVLEDNAKTLAEKGPKRVSPFLVPHMIINMAAGQISIRFNLKGPNSTSVTACASANHSMGDSFRIIQRGDADVMFTGGTESAITPLAFAGFCSMRAMSARNHEPERASRPFNKDRDGFVMGDGAGVLIFESLSHAKKRGAHIYGEIVGYGMTSDAHDMVSPPDNGEGAAKAMEFALRDAELPLDAIDYINAHGTSTPIGDIAETNAIKTVFGEQAYKIPVSSTKSMVGHLLGAAGAVELIACLAAMEKGYLPPTINYDTPDEACDLDYVPNESRDAKVSVALSNAFGFGGHNTSIAIRKFTG</sequence>
<dbReference type="Pfam" id="PF00109">
    <property type="entry name" value="ketoacyl-synt"/>
    <property type="match status" value="1"/>
</dbReference>
<dbReference type="CDD" id="cd00834">
    <property type="entry name" value="KAS_I_II"/>
    <property type="match status" value="1"/>
</dbReference>
<proteinExistence type="inferred from homology"/>
<evidence type="ECO:0000256" key="3">
    <source>
        <dbReference type="ARBA" id="ARBA00022516"/>
    </source>
</evidence>
<comment type="similarity">
    <text evidence="1">Belongs to the thiolase-like superfamily. Beta-ketoacyl-ACP synthases family.</text>
</comment>
<gene>
    <name evidence="11" type="ORF">GBAR_LOCUS8456</name>
</gene>
<dbReference type="InterPro" id="IPR016039">
    <property type="entry name" value="Thiolase-like"/>
</dbReference>
<dbReference type="AlphaFoldDB" id="A0AA35RKP0"/>
<evidence type="ECO:0000313" key="12">
    <source>
        <dbReference type="Proteomes" id="UP001174909"/>
    </source>
</evidence>
<feature type="non-terminal residue" evidence="11">
    <location>
        <position position="1"/>
    </location>
</feature>
<reference evidence="11" key="1">
    <citation type="submission" date="2023-03" db="EMBL/GenBank/DDBJ databases">
        <authorList>
            <person name="Steffen K."/>
            <person name="Cardenas P."/>
        </authorList>
    </citation>
    <scope>NUCLEOTIDE SEQUENCE</scope>
</reference>
<dbReference type="PIRSF" id="PIRSF000447">
    <property type="entry name" value="KAS_II"/>
    <property type="match status" value="1"/>
</dbReference>
<evidence type="ECO:0000256" key="2">
    <source>
        <dbReference type="ARBA" id="ARBA00013191"/>
    </source>
</evidence>
<dbReference type="InterPro" id="IPR020841">
    <property type="entry name" value="PKS_Beta-ketoAc_synthase_dom"/>
</dbReference>
<dbReference type="EMBL" id="CASHTH010001253">
    <property type="protein sequence ID" value="CAI8013305.1"/>
    <property type="molecule type" value="Genomic_DNA"/>
</dbReference>
<protein>
    <recommendedName>
        <fullName evidence="2">beta-ketoacyl-[acyl-carrier-protein] synthase I</fullName>
        <ecNumber evidence="2">2.3.1.41</ecNumber>
    </recommendedName>
</protein>
<organism evidence="11 12">
    <name type="scientific">Geodia barretti</name>
    <name type="common">Barrett's horny sponge</name>
    <dbReference type="NCBI Taxonomy" id="519541"/>
    <lineage>
        <taxon>Eukaryota</taxon>
        <taxon>Metazoa</taxon>
        <taxon>Porifera</taxon>
        <taxon>Demospongiae</taxon>
        <taxon>Heteroscleromorpha</taxon>
        <taxon>Tetractinellida</taxon>
        <taxon>Astrophorina</taxon>
        <taxon>Geodiidae</taxon>
        <taxon>Geodia</taxon>
    </lineage>
</organism>
<evidence type="ECO:0000256" key="1">
    <source>
        <dbReference type="ARBA" id="ARBA00008467"/>
    </source>
</evidence>
<evidence type="ECO:0000256" key="4">
    <source>
        <dbReference type="ARBA" id="ARBA00022679"/>
    </source>
</evidence>
<keyword evidence="3" id="KW-0444">Lipid biosynthesis</keyword>